<reference evidence="1" key="1">
    <citation type="submission" date="2022-10" db="EMBL/GenBank/DDBJ databases">
        <title>The complete genomes of actinobacterial strains from the NBC collection.</title>
        <authorList>
            <person name="Joergensen T.S."/>
            <person name="Alvarez Arevalo M."/>
            <person name="Sterndorff E.B."/>
            <person name="Faurdal D."/>
            <person name="Vuksanovic O."/>
            <person name="Mourched A.-S."/>
            <person name="Charusanti P."/>
            <person name="Shaw S."/>
            <person name="Blin K."/>
            <person name="Weber T."/>
        </authorList>
    </citation>
    <scope>NUCLEOTIDE SEQUENCE</scope>
    <source>
        <strain evidence="1">NBC 01771</strain>
    </source>
</reference>
<dbReference type="EMBL" id="CP109109">
    <property type="protein sequence ID" value="WSC01226.1"/>
    <property type="molecule type" value="Genomic_DNA"/>
</dbReference>
<evidence type="ECO:0000313" key="1">
    <source>
        <dbReference type="EMBL" id="WSC01226.1"/>
    </source>
</evidence>
<accession>A0ACD4ZS12</accession>
<protein>
    <submittedName>
        <fullName evidence="1">Uncharacterized protein</fullName>
    </submittedName>
</protein>
<gene>
    <name evidence="1" type="ORF">OG835_32345</name>
</gene>
<dbReference type="Proteomes" id="UP001348369">
    <property type="component" value="Chromosome"/>
</dbReference>
<organism evidence="1 2">
    <name type="scientific">Streptomyces scopuliridis</name>
    <dbReference type="NCBI Taxonomy" id="452529"/>
    <lineage>
        <taxon>Bacteria</taxon>
        <taxon>Bacillati</taxon>
        <taxon>Actinomycetota</taxon>
        <taxon>Actinomycetes</taxon>
        <taxon>Kitasatosporales</taxon>
        <taxon>Streptomycetaceae</taxon>
        <taxon>Streptomyces</taxon>
    </lineage>
</organism>
<name>A0ACD4ZS12_9ACTN</name>
<sequence length="83" mass="8979">MNRLTAYLNDLFLRLYVRLQVFAAQEPVRLRAALTSAVLALAFVFPSISASVAERVGFVGAVALPILVGESARSRVTPTSDDK</sequence>
<proteinExistence type="predicted"/>
<keyword evidence="2" id="KW-1185">Reference proteome</keyword>
<evidence type="ECO:0000313" key="2">
    <source>
        <dbReference type="Proteomes" id="UP001348369"/>
    </source>
</evidence>